<accession>X1FPJ4</accession>
<evidence type="ECO:0000259" key="1">
    <source>
        <dbReference type="Pfam" id="PF22608"/>
    </source>
</evidence>
<feature type="non-terminal residue" evidence="2">
    <location>
        <position position="1"/>
    </location>
</feature>
<dbReference type="EMBL" id="BART01042381">
    <property type="protein sequence ID" value="GAH22688.1"/>
    <property type="molecule type" value="Genomic_DNA"/>
</dbReference>
<gene>
    <name evidence="2" type="ORF">S01H4_67398</name>
</gene>
<dbReference type="AlphaFoldDB" id="X1FPJ4"/>
<dbReference type="Gene3D" id="1.10.8.60">
    <property type="match status" value="1"/>
</dbReference>
<name>X1FPJ4_9ZZZZ</name>
<dbReference type="InterPro" id="IPR045085">
    <property type="entry name" value="HLD_clamp_pol_III_gamma_tau"/>
</dbReference>
<proteinExistence type="predicted"/>
<comment type="caution">
    <text evidence="2">The sequence shown here is derived from an EMBL/GenBank/DDBJ whole genome shotgun (WGS) entry which is preliminary data.</text>
</comment>
<reference evidence="2" key="1">
    <citation type="journal article" date="2014" name="Front. Microbiol.">
        <title>High frequency of phylogenetically diverse reductive dehalogenase-homologous genes in deep subseafloor sedimentary metagenomes.</title>
        <authorList>
            <person name="Kawai M."/>
            <person name="Futagami T."/>
            <person name="Toyoda A."/>
            <person name="Takaki Y."/>
            <person name="Nishi S."/>
            <person name="Hori S."/>
            <person name="Arai W."/>
            <person name="Tsubouchi T."/>
            <person name="Morono Y."/>
            <person name="Uchiyama I."/>
            <person name="Ito T."/>
            <person name="Fujiyama A."/>
            <person name="Inagaki F."/>
            <person name="Takami H."/>
        </authorList>
    </citation>
    <scope>NUCLEOTIDE SEQUENCE</scope>
    <source>
        <strain evidence="2">Expedition CK06-06</strain>
    </source>
</reference>
<organism evidence="2">
    <name type="scientific">marine sediment metagenome</name>
    <dbReference type="NCBI Taxonomy" id="412755"/>
    <lineage>
        <taxon>unclassified sequences</taxon>
        <taxon>metagenomes</taxon>
        <taxon>ecological metagenomes</taxon>
    </lineage>
</organism>
<sequence length="34" mass="3755">EALTLIAEEAENSMRDGEKILDQTVSYAEGKITE</sequence>
<protein>
    <recommendedName>
        <fullName evidence="1">DNA polymerase III subunit gamma/tau helical lid domain-containing protein</fullName>
    </recommendedName>
</protein>
<dbReference type="Pfam" id="PF22608">
    <property type="entry name" value="DNAX_ATPase_lid"/>
    <property type="match status" value="1"/>
</dbReference>
<feature type="non-terminal residue" evidence="2">
    <location>
        <position position="34"/>
    </location>
</feature>
<evidence type="ECO:0000313" key="2">
    <source>
        <dbReference type="EMBL" id="GAH22688.1"/>
    </source>
</evidence>
<feature type="domain" description="DNA polymerase III subunit gamma/tau helical lid" evidence="1">
    <location>
        <begin position="1"/>
        <end position="30"/>
    </location>
</feature>